<dbReference type="EMBL" id="CAEZUY010000029">
    <property type="protein sequence ID" value="CAB4612015.1"/>
    <property type="molecule type" value="Genomic_DNA"/>
</dbReference>
<dbReference type="GO" id="GO:0016020">
    <property type="term" value="C:membrane"/>
    <property type="evidence" value="ECO:0007669"/>
    <property type="project" value="UniProtKB-SubCell"/>
</dbReference>
<evidence type="ECO:0000256" key="1">
    <source>
        <dbReference type="ARBA" id="ARBA00004141"/>
    </source>
</evidence>
<protein>
    <submittedName>
        <fullName evidence="10">Unannotated protein</fullName>
    </submittedName>
</protein>
<dbReference type="EMBL" id="CAEZSC010000019">
    <property type="protein sequence ID" value="CAB4532549.1"/>
    <property type="molecule type" value="Genomic_DNA"/>
</dbReference>
<dbReference type="InterPro" id="IPR023494">
    <property type="entry name" value="Cyt_c_bgen_Ccs1/CcsB/ResB"/>
</dbReference>
<evidence type="ECO:0000313" key="8">
    <source>
        <dbReference type="EMBL" id="CAB4532549.1"/>
    </source>
</evidence>
<evidence type="ECO:0000313" key="9">
    <source>
        <dbReference type="EMBL" id="CAB4583514.1"/>
    </source>
</evidence>
<dbReference type="AlphaFoldDB" id="A0A6J6HL27"/>
<evidence type="ECO:0000256" key="3">
    <source>
        <dbReference type="ARBA" id="ARBA00022748"/>
    </source>
</evidence>
<proteinExistence type="predicted"/>
<dbReference type="PANTHER" id="PTHR31566:SF0">
    <property type="entry name" value="CYTOCHROME C BIOGENESIS PROTEIN CCS1, CHLOROPLASTIC"/>
    <property type="match status" value="1"/>
</dbReference>
<comment type="subcellular location">
    <subcellularLocation>
        <location evidence="1">Membrane</location>
        <topology evidence="1">Multi-pass membrane protein</topology>
    </subcellularLocation>
</comment>
<organism evidence="10">
    <name type="scientific">freshwater metagenome</name>
    <dbReference type="NCBI Taxonomy" id="449393"/>
    <lineage>
        <taxon>unclassified sequences</taxon>
        <taxon>metagenomes</taxon>
        <taxon>ecological metagenomes</taxon>
    </lineage>
</organism>
<name>A0A6J6HL27_9ZZZZ</name>
<evidence type="ECO:0000256" key="6">
    <source>
        <dbReference type="SAM" id="Phobius"/>
    </source>
</evidence>
<evidence type="ECO:0000313" key="12">
    <source>
        <dbReference type="EMBL" id="CAB4889347.1"/>
    </source>
</evidence>
<evidence type="ECO:0000256" key="4">
    <source>
        <dbReference type="ARBA" id="ARBA00022989"/>
    </source>
</evidence>
<dbReference type="InterPro" id="IPR007816">
    <property type="entry name" value="ResB-like_domain"/>
</dbReference>
<evidence type="ECO:0000259" key="7">
    <source>
        <dbReference type="Pfam" id="PF05140"/>
    </source>
</evidence>
<keyword evidence="3" id="KW-0201">Cytochrome c-type biogenesis</keyword>
<feature type="transmembrane region" description="Helical" evidence="6">
    <location>
        <begin position="169"/>
        <end position="190"/>
    </location>
</feature>
<dbReference type="PANTHER" id="PTHR31566">
    <property type="entry name" value="CYTOCHROME C BIOGENESIS PROTEIN CCS1, CHLOROPLASTIC"/>
    <property type="match status" value="1"/>
</dbReference>
<feature type="transmembrane region" description="Helical" evidence="6">
    <location>
        <begin position="80"/>
        <end position="98"/>
    </location>
</feature>
<accession>A0A6J6HL27</accession>
<feature type="transmembrane region" description="Helical" evidence="6">
    <location>
        <begin position="427"/>
        <end position="445"/>
    </location>
</feature>
<reference evidence="10" key="1">
    <citation type="submission" date="2020-05" db="EMBL/GenBank/DDBJ databases">
        <authorList>
            <person name="Chiriac C."/>
            <person name="Salcher M."/>
            <person name="Ghai R."/>
            <person name="Kavagutti S V."/>
        </authorList>
    </citation>
    <scope>NUCLEOTIDE SEQUENCE</scope>
</reference>
<evidence type="ECO:0000313" key="10">
    <source>
        <dbReference type="EMBL" id="CAB4612015.1"/>
    </source>
</evidence>
<gene>
    <name evidence="8" type="ORF">UFOPK1380_00478</name>
    <name evidence="9" type="ORF">UFOPK1778_00163</name>
    <name evidence="10" type="ORF">UFOPK1863_00460</name>
    <name evidence="11" type="ORF">UFOPK2689_00107</name>
    <name evidence="12" type="ORF">UFOPK3555_00205</name>
    <name evidence="13" type="ORF">UFOPK4095_01214</name>
</gene>
<dbReference type="EMBL" id="CAFBPI010000112">
    <property type="protein sequence ID" value="CAB5024690.1"/>
    <property type="molecule type" value="Genomic_DNA"/>
</dbReference>
<dbReference type="EMBL" id="CAEZUD010000003">
    <property type="protein sequence ID" value="CAB4583514.1"/>
    <property type="molecule type" value="Genomic_DNA"/>
</dbReference>
<dbReference type="EMBL" id="CAFBME010000008">
    <property type="protein sequence ID" value="CAB4889347.1"/>
    <property type="molecule type" value="Genomic_DNA"/>
</dbReference>
<keyword evidence="2 6" id="KW-0812">Transmembrane</keyword>
<keyword evidence="5 6" id="KW-0472">Membrane</keyword>
<evidence type="ECO:0000313" key="11">
    <source>
        <dbReference type="EMBL" id="CAB4713920.1"/>
    </source>
</evidence>
<evidence type="ECO:0000313" key="13">
    <source>
        <dbReference type="EMBL" id="CAB5024690.1"/>
    </source>
</evidence>
<dbReference type="Pfam" id="PF05140">
    <property type="entry name" value="ResB"/>
    <property type="match status" value="1"/>
</dbReference>
<evidence type="ECO:0000256" key="5">
    <source>
        <dbReference type="ARBA" id="ARBA00023136"/>
    </source>
</evidence>
<keyword evidence="4 6" id="KW-1133">Transmembrane helix</keyword>
<dbReference type="GO" id="GO:0017004">
    <property type="term" value="P:cytochrome complex assembly"/>
    <property type="evidence" value="ECO:0007669"/>
    <property type="project" value="UniProtKB-KW"/>
</dbReference>
<sequence length="489" mass="54073">MATTPELDTSGTFRWMWRQLTSMRTALLLLLLLGFASVPGSIFPQRSQNPMKVREYFAADPTLSAWMDRLRLFDVYSSPWFSAIYLLLFISLIGCVLPRTLEHFKATRSEPPLTPRFLDRMDSYTEVAIEKELALAAAENWLRKKHFRIRREADSISAEKGYSRESGNLLFHLSLILILVAVAIGGLYGMKGEAILNVGERFINAPTSYDNLSFGKFQNENTLTPFSLTVTSFNASYNVATNAPTDYLLKVSTQNPVGGKVKNYSIRVNSPLTFGSTKVYLQANGYSPVVTVRDKSGALTFQGPVIFLPQDGNLTSTGAIKLPDMSPQIGFIGSFVPTYSRSSTGGARSAFPEALDPRLLLSSWSGDLGLDSGEPQSVYRLDTSKMEKIGLKQMKIGESYDFGEGSITFDGYRSWVNLQIVDDPGKMYALIGAILAILGLLLSLFTRQRRIWVKVDSKVTLAGLAKNGLPGLQDEIDSLKSELEKGRVV</sequence>
<evidence type="ECO:0000256" key="2">
    <source>
        <dbReference type="ARBA" id="ARBA00022692"/>
    </source>
</evidence>
<feature type="domain" description="ResB-like" evidence="7">
    <location>
        <begin position="23"/>
        <end position="477"/>
    </location>
</feature>
<dbReference type="EMBL" id="CAEZYL010000002">
    <property type="protein sequence ID" value="CAB4713920.1"/>
    <property type="molecule type" value="Genomic_DNA"/>
</dbReference>